<sequence length="79" mass="8663">MMDLKALTTSQRIAYDALVGVFTSLVKFGWSPIEVNAFTIGMCRSSMEDILGKEGAIAEDLAWRKNIGWISSSMKESAS</sequence>
<evidence type="ECO:0000313" key="1">
    <source>
        <dbReference type="EMBL" id="KKM75120.1"/>
    </source>
</evidence>
<protein>
    <submittedName>
        <fullName evidence="1">Uncharacterized protein</fullName>
    </submittedName>
</protein>
<comment type="caution">
    <text evidence="1">The sequence shown here is derived from an EMBL/GenBank/DDBJ whole genome shotgun (WGS) entry which is preliminary data.</text>
</comment>
<organism evidence="1">
    <name type="scientific">marine sediment metagenome</name>
    <dbReference type="NCBI Taxonomy" id="412755"/>
    <lineage>
        <taxon>unclassified sequences</taxon>
        <taxon>metagenomes</taxon>
        <taxon>ecological metagenomes</taxon>
    </lineage>
</organism>
<dbReference type="AlphaFoldDB" id="A0A0F9MER9"/>
<dbReference type="EMBL" id="LAZR01009029">
    <property type="protein sequence ID" value="KKM75120.1"/>
    <property type="molecule type" value="Genomic_DNA"/>
</dbReference>
<name>A0A0F9MER9_9ZZZZ</name>
<gene>
    <name evidence="1" type="ORF">LCGC14_1393460</name>
</gene>
<proteinExistence type="predicted"/>
<reference evidence="1" key="1">
    <citation type="journal article" date="2015" name="Nature">
        <title>Complex archaea that bridge the gap between prokaryotes and eukaryotes.</title>
        <authorList>
            <person name="Spang A."/>
            <person name="Saw J.H."/>
            <person name="Jorgensen S.L."/>
            <person name="Zaremba-Niedzwiedzka K."/>
            <person name="Martijn J."/>
            <person name="Lind A.E."/>
            <person name="van Eijk R."/>
            <person name="Schleper C."/>
            <person name="Guy L."/>
            <person name="Ettema T.J."/>
        </authorList>
    </citation>
    <scope>NUCLEOTIDE SEQUENCE</scope>
</reference>
<accession>A0A0F9MER9</accession>